<sequence length="128" mass="14574">MEAIQTRREISSYILGAPSALAIKRRCGLPRINTLRGISQNPFKDKILVGKSPTSECIEDDFSPRSSKCYDTKMTYLPFIYAQSHSGRGTPVKELNLPLSRREPEIILVNANEKEVFRLPNRRFTFAN</sequence>
<evidence type="ECO:0000313" key="2">
    <source>
        <dbReference type="Proteomes" id="UP000187209"/>
    </source>
</evidence>
<name>A0A1R2C4A9_9CILI</name>
<dbReference type="Proteomes" id="UP000187209">
    <property type="component" value="Unassembled WGS sequence"/>
</dbReference>
<dbReference type="AlphaFoldDB" id="A0A1R2C4A9"/>
<proteinExistence type="predicted"/>
<organism evidence="1 2">
    <name type="scientific">Stentor coeruleus</name>
    <dbReference type="NCBI Taxonomy" id="5963"/>
    <lineage>
        <taxon>Eukaryota</taxon>
        <taxon>Sar</taxon>
        <taxon>Alveolata</taxon>
        <taxon>Ciliophora</taxon>
        <taxon>Postciliodesmatophora</taxon>
        <taxon>Heterotrichea</taxon>
        <taxon>Heterotrichida</taxon>
        <taxon>Stentoridae</taxon>
        <taxon>Stentor</taxon>
    </lineage>
</organism>
<protein>
    <submittedName>
        <fullName evidence="1">Uncharacterized protein</fullName>
    </submittedName>
</protein>
<gene>
    <name evidence="1" type="ORF">SteCoe_15219</name>
</gene>
<keyword evidence="2" id="KW-1185">Reference proteome</keyword>
<dbReference type="EMBL" id="MPUH01000291">
    <property type="protein sequence ID" value="OMJ83809.1"/>
    <property type="molecule type" value="Genomic_DNA"/>
</dbReference>
<evidence type="ECO:0000313" key="1">
    <source>
        <dbReference type="EMBL" id="OMJ83809.1"/>
    </source>
</evidence>
<accession>A0A1R2C4A9</accession>
<reference evidence="1 2" key="1">
    <citation type="submission" date="2016-11" db="EMBL/GenBank/DDBJ databases">
        <title>The macronuclear genome of Stentor coeruleus: a giant cell with tiny introns.</title>
        <authorList>
            <person name="Slabodnick M."/>
            <person name="Ruby J.G."/>
            <person name="Reiff S.B."/>
            <person name="Swart E.C."/>
            <person name="Gosai S."/>
            <person name="Prabakaran S."/>
            <person name="Witkowska E."/>
            <person name="Larue G.E."/>
            <person name="Fisher S."/>
            <person name="Freeman R.M."/>
            <person name="Gunawardena J."/>
            <person name="Chu W."/>
            <person name="Stover N.A."/>
            <person name="Gregory B.D."/>
            <person name="Nowacki M."/>
            <person name="Derisi J."/>
            <person name="Roy S.W."/>
            <person name="Marshall W.F."/>
            <person name="Sood P."/>
        </authorList>
    </citation>
    <scope>NUCLEOTIDE SEQUENCE [LARGE SCALE GENOMIC DNA]</scope>
    <source>
        <strain evidence="1">WM001</strain>
    </source>
</reference>
<comment type="caution">
    <text evidence="1">The sequence shown here is derived from an EMBL/GenBank/DDBJ whole genome shotgun (WGS) entry which is preliminary data.</text>
</comment>